<dbReference type="RefSeq" id="WP_131805269.1">
    <property type="nucleotide sequence ID" value="NZ_BCSY01000039.1"/>
</dbReference>
<accession>A0A100WCG6</accession>
<protein>
    <submittedName>
        <fullName evidence="2">Gp16</fullName>
    </submittedName>
</protein>
<reference evidence="3" key="2">
    <citation type="submission" date="2016-02" db="EMBL/GenBank/DDBJ databases">
        <title>Draft genome sequence of five rapidly growing Mycobacterium species.</title>
        <authorList>
            <person name="Katahira K."/>
            <person name="Gotou Y."/>
            <person name="Iida K."/>
            <person name="Ogura Y."/>
            <person name="Hayashi T."/>
        </authorList>
    </citation>
    <scope>NUCLEOTIDE SEQUENCE [LARGE SCALE GENOMIC DNA]</scope>
    <source>
        <strain evidence="3">JCM15298</strain>
    </source>
</reference>
<comment type="caution">
    <text evidence="2">The sequence shown here is derived from an EMBL/GenBank/DDBJ whole genome shotgun (WGS) entry which is preliminary data.</text>
</comment>
<reference evidence="3" key="1">
    <citation type="journal article" date="2016" name="Genome Announc.">
        <title>Draft Genome Sequences of Five Rapidly Growing Mycobacterium Species, M. thermoresistibile, M. fortuitum subsp. acetamidolyticum, M. canariasense, M. brisbanense, and M. novocastrense.</title>
        <authorList>
            <person name="Katahira K."/>
            <person name="Ogura Y."/>
            <person name="Gotoh Y."/>
            <person name="Hayashi T."/>
        </authorList>
    </citation>
    <scope>NUCLEOTIDE SEQUENCE [LARGE SCALE GENOMIC DNA]</scope>
    <source>
        <strain evidence="3">JCM15298</strain>
    </source>
</reference>
<dbReference type="AlphaFoldDB" id="A0A100WCG6"/>
<evidence type="ECO:0000259" key="1">
    <source>
        <dbReference type="Pfam" id="PF23918"/>
    </source>
</evidence>
<feature type="domain" description="DUF7257" evidence="1">
    <location>
        <begin position="168"/>
        <end position="408"/>
    </location>
</feature>
<name>A0A100WCG6_MYCCR</name>
<dbReference type="Proteomes" id="UP000069443">
    <property type="component" value="Unassembled WGS sequence"/>
</dbReference>
<proteinExistence type="predicted"/>
<dbReference type="Pfam" id="PF23918">
    <property type="entry name" value="DUF7257"/>
    <property type="match status" value="1"/>
</dbReference>
<dbReference type="EMBL" id="BCSY01000039">
    <property type="protein sequence ID" value="GAS95458.1"/>
    <property type="molecule type" value="Genomic_DNA"/>
</dbReference>
<dbReference type="OrthoDB" id="4545834at2"/>
<organism evidence="2 3">
    <name type="scientific">Mycolicibacterium canariasense</name>
    <name type="common">Mycobacterium canariasense</name>
    <dbReference type="NCBI Taxonomy" id="228230"/>
    <lineage>
        <taxon>Bacteria</taxon>
        <taxon>Bacillati</taxon>
        <taxon>Actinomycetota</taxon>
        <taxon>Actinomycetes</taxon>
        <taxon>Mycobacteriales</taxon>
        <taxon>Mycobacteriaceae</taxon>
        <taxon>Mycolicibacterium</taxon>
    </lineage>
</organism>
<evidence type="ECO:0000313" key="3">
    <source>
        <dbReference type="Proteomes" id="UP000069443"/>
    </source>
</evidence>
<dbReference type="STRING" id="228230.RMCC_2424"/>
<evidence type="ECO:0000313" key="2">
    <source>
        <dbReference type="EMBL" id="GAS95458.1"/>
    </source>
</evidence>
<keyword evidence="3" id="KW-1185">Reference proteome</keyword>
<gene>
    <name evidence="2" type="ORF">RMCC_2424</name>
</gene>
<dbReference type="InterPro" id="IPR055681">
    <property type="entry name" value="DUF7257"/>
</dbReference>
<sequence>MTASTVRIPANPVLPHGAYYFLNGTHPRVRLKSPDKSVVVEMAGGGAIADKYESPECVLINAAPKGMAGQWKVVGQQGARTDGTTFLFAVNDAMETTLPVRLIARDGAHLRQLRQLLLGCLDKTKTSELSWFTPEMGLWWADVRHMRPSATGWDVGGQQRSVTMDLHLQIDGGFWRTLDHVDEFRLPYDAMKDSFDVDYVEDKNMGPNWPLFFSGPGGGYPYTLRGAMRWRDDPARMLFTAPRQFVAGPYRDFDTSTDNQVSSIVFDSWQEWGASNDIWGRMGRTSSGEWNGYGVRARITGAWIEIAAFNNFHKTNIAAGFASNPFPPLPGERYRLECGGLDKDGNFNPRIFRVRKGGDTIFVAKDKGGVSAMGASLRGVGTGGQAAGAFITQGTPASIREVSAGDLTSAAPTGFLTRVNVGDQDMWDRYTLFGPGTFEIASGPGSKQMVKIGPLLPNQRVQIRTDGQQRRIIDLTSEPPTAAELLEYRKALAELDSYAPIKNIGPTRQANASEFGVVPPQGNLHRIIEGWFTRPIPAKSPGRPAEKYQVACKITGGNPDSRIIAAGTPLRKLPI</sequence>